<organism evidence="3 4">
    <name type="scientific">Sphingomonas albertensis</name>
    <dbReference type="NCBI Taxonomy" id="2762591"/>
    <lineage>
        <taxon>Bacteria</taxon>
        <taxon>Pseudomonadati</taxon>
        <taxon>Pseudomonadota</taxon>
        <taxon>Alphaproteobacteria</taxon>
        <taxon>Sphingomonadales</taxon>
        <taxon>Sphingomonadaceae</taxon>
        <taxon>Sphingomonas</taxon>
    </lineage>
</organism>
<comment type="caution">
    <text evidence="3">The sequence shown here is derived from an EMBL/GenBank/DDBJ whole genome shotgun (WGS) entry which is preliminary data.</text>
</comment>
<dbReference type="RefSeq" id="WP_187503572.1">
    <property type="nucleotide sequence ID" value="NZ_CP162536.1"/>
</dbReference>
<reference evidence="3 4" key="1">
    <citation type="submission" date="2020-08" db="EMBL/GenBank/DDBJ databases">
        <title>Putative novel bacterial strains isolated from necrotic wheat leaf tissues caused by Xanthomonas translucens.</title>
        <authorList>
            <person name="Tambong J.T."/>
        </authorList>
    </citation>
    <scope>NUCLEOTIDE SEQUENCE [LARGE SCALE GENOMIC DNA]</scope>
    <source>
        <strain evidence="4">DOAB 1063</strain>
    </source>
</reference>
<evidence type="ECO:0000313" key="4">
    <source>
        <dbReference type="Proteomes" id="UP000597613"/>
    </source>
</evidence>
<keyword evidence="1" id="KW-0732">Signal</keyword>
<protein>
    <submittedName>
        <fullName evidence="3">DUF4174 domain-containing protein</fullName>
    </submittedName>
</protein>
<dbReference type="EMBL" id="JACONT010000016">
    <property type="protein sequence ID" value="MBC3941856.1"/>
    <property type="molecule type" value="Genomic_DNA"/>
</dbReference>
<dbReference type="Pfam" id="PF13778">
    <property type="entry name" value="DUF4174"/>
    <property type="match status" value="1"/>
</dbReference>
<name>A0ABR7AN52_9SPHN</name>
<dbReference type="InterPro" id="IPR025232">
    <property type="entry name" value="DUF4174"/>
</dbReference>
<dbReference type="Proteomes" id="UP000597613">
    <property type="component" value="Unassembled WGS sequence"/>
</dbReference>
<evidence type="ECO:0000313" key="3">
    <source>
        <dbReference type="EMBL" id="MBC3941856.1"/>
    </source>
</evidence>
<accession>A0ABR7AN52</accession>
<evidence type="ECO:0000256" key="1">
    <source>
        <dbReference type="ARBA" id="ARBA00022729"/>
    </source>
</evidence>
<feature type="domain" description="DUF4174" evidence="2">
    <location>
        <begin position="15"/>
        <end position="121"/>
    </location>
</feature>
<evidence type="ECO:0000259" key="2">
    <source>
        <dbReference type="Pfam" id="PF13778"/>
    </source>
</evidence>
<proteinExistence type="predicted"/>
<keyword evidence="4" id="KW-1185">Reference proteome</keyword>
<sequence length="125" mass="13632">MSILLAVALAASPTLAQMKWERRVLIVAAPSEQNPLLAEQRRILANWKANSEDRDLTVVEVIGNRVRGAGDTAASIRRKYRLPGAFTAILIGKDGGEKLRSAKPFPAAALEQTIDAMPMRRAGQR</sequence>
<gene>
    <name evidence="3" type="ORF">H8S47_09195</name>
</gene>